<gene>
    <name evidence="2" type="ORF">Tci_856925</name>
</gene>
<evidence type="ECO:0000256" key="1">
    <source>
        <dbReference type="SAM" id="MobiDB-lite"/>
    </source>
</evidence>
<dbReference type="AlphaFoldDB" id="A0A699RG61"/>
<name>A0A699RG61_TANCI</name>
<feature type="region of interest" description="Disordered" evidence="1">
    <location>
        <begin position="1"/>
        <end position="41"/>
    </location>
</feature>
<organism evidence="2">
    <name type="scientific">Tanacetum cinerariifolium</name>
    <name type="common">Dalmatian daisy</name>
    <name type="synonym">Chrysanthemum cinerariifolium</name>
    <dbReference type="NCBI Taxonomy" id="118510"/>
    <lineage>
        <taxon>Eukaryota</taxon>
        <taxon>Viridiplantae</taxon>
        <taxon>Streptophyta</taxon>
        <taxon>Embryophyta</taxon>
        <taxon>Tracheophyta</taxon>
        <taxon>Spermatophyta</taxon>
        <taxon>Magnoliopsida</taxon>
        <taxon>eudicotyledons</taxon>
        <taxon>Gunneridae</taxon>
        <taxon>Pentapetalae</taxon>
        <taxon>asterids</taxon>
        <taxon>campanulids</taxon>
        <taxon>Asterales</taxon>
        <taxon>Asteraceae</taxon>
        <taxon>Asteroideae</taxon>
        <taxon>Anthemideae</taxon>
        <taxon>Anthemidinae</taxon>
        <taxon>Tanacetum</taxon>
    </lineage>
</organism>
<reference evidence="2" key="1">
    <citation type="journal article" date="2019" name="Sci. Rep.">
        <title>Draft genome of Tanacetum cinerariifolium, the natural source of mosquito coil.</title>
        <authorList>
            <person name="Yamashiro T."/>
            <person name="Shiraishi A."/>
            <person name="Satake H."/>
            <person name="Nakayama K."/>
        </authorList>
    </citation>
    <scope>NUCLEOTIDE SEQUENCE</scope>
</reference>
<comment type="caution">
    <text evidence="2">The sequence shown here is derived from an EMBL/GenBank/DDBJ whole genome shotgun (WGS) entry which is preliminary data.</text>
</comment>
<proteinExistence type="predicted"/>
<accession>A0A699RG61</accession>
<feature type="non-terminal residue" evidence="2">
    <location>
        <position position="1"/>
    </location>
</feature>
<sequence length="86" mass="9186">SGVHGNHFQQKGSSFGRNKGVSGMFSGKDNTGKKAPVQEIKKKSLVEKPVLASSYNQNFRPKVLVRGLGSAVAGMSSLKEDVPVRN</sequence>
<feature type="compositionally biased region" description="Polar residues" evidence="1">
    <location>
        <begin position="7"/>
        <end position="16"/>
    </location>
</feature>
<protein>
    <submittedName>
        <fullName evidence="2">Uncharacterized protein</fullName>
    </submittedName>
</protein>
<evidence type="ECO:0000313" key="2">
    <source>
        <dbReference type="EMBL" id="GFC84955.1"/>
    </source>
</evidence>
<dbReference type="EMBL" id="BKCJ011097384">
    <property type="protein sequence ID" value="GFC84955.1"/>
    <property type="molecule type" value="Genomic_DNA"/>
</dbReference>